<evidence type="ECO:0000256" key="3">
    <source>
        <dbReference type="ARBA" id="ARBA00022553"/>
    </source>
</evidence>
<evidence type="ECO:0000313" key="11">
    <source>
        <dbReference type="EMBL" id="MDI5974380.1"/>
    </source>
</evidence>
<dbReference type="InterPro" id="IPR032821">
    <property type="entry name" value="PKS_assoc"/>
</dbReference>
<dbReference type="PROSITE" id="PS50075">
    <property type="entry name" value="CARRIER"/>
    <property type="match status" value="1"/>
</dbReference>
<keyword evidence="3" id="KW-0597">Phosphoprotein</keyword>
<feature type="compositionally biased region" description="Pro residues" evidence="8">
    <location>
        <begin position="461"/>
        <end position="470"/>
    </location>
</feature>
<dbReference type="InterPro" id="IPR020806">
    <property type="entry name" value="PKS_PP-bd"/>
</dbReference>
<dbReference type="InterPro" id="IPR057326">
    <property type="entry name" value="KR_dom"/>
</dbReference>
<evidence type="ECO:0000256" key="8">
    <source>
        <dbReference type="SAM" id="MobiDB-lite"/>
    </source>
</evidence>
<protein>
    <submittedName>
        <fullName evidence="11">Type I polyketide synthase</fullName>
    </submittedName>
</protein>
<dbReference type="InterPro" id="IPR009081">
    <property type="entry name" value="PP-bd_ACP"/>
</dbReference>
<dbReference type="InterPro" id="IPR014043">
    <property type="entry name" value="Acyl_transferase_dom"/>
</dbReference>
<dbReference type="GO" id="GO:0004315">
    <property type="term" value="F:3-oxoacyl-[acyl-carrier-protein] synthase activity"/>
    <property type="evidence" value="ECO:0007669"/>
    <property type="project" value="InterPro"/>
</dbReference>
<evidence type="ECO:0000259" key="10">
    <source>
        <dbReference type="PROSITE" id="PS52004"/>
    </source>
</evidence>
<dbReference type="FunFam" id="3.40.366.10:FF:000002">
    <property type="entry name" value="Probable polyketide synthase 2"/>
    <property type="match status" value="2"/>
</dbReference>
<evidence type="ECO:0000256" key="5">
    <source>
        <dbReference type="ARBA" id="ARBA00023194"/>
    </source>
</evidence>
<comment type="cofactor">
    <cofactor evidence="1">
        <name>pantetheine 4'-phosphate</name>
        <dbReference type="ChEBI" id="CHEBI:47942"/>
    </cofactor>
</comment>
<dbReference type="SMART" id="SM00822">
    <property type="entry name" value="PKS_KR"/>
    <property type="match status" value="1"/>
</dbReference>
<dbReference type="CDD" id="cd00833">
    <property type="entry name" value="PKS"/>
    <property type="match status" value="2"/>
</dbReference>
<dbReference type="Pfam" id="PF16197">
    <property type="entry name" value="KAsynt_C_assoc"/>
    <property type="match status" value="2"/>
</dbReference>
<dbReference type="InterPro" id="IPR036291">
    <property type="entry name" value="NAD(P)-bd_dom_sf"/>
</dbReference>
<feature type="domain" description="Carrier" evidence="9">
    <location>
        <begin position="1431"/>
        <end position="1507"/>
    </location>
</feature>
<dbReference type="SMART" id="SM00825">
    <property type="entry name" value="PKS_KS"/>
    <property type="match status" value="2"/>
</dbReference>
<dbReference type="Pfam" id="PF00698">
    <property type="entry name" value="Acyl_transf_1"/>
    <property type="match status" value="2"/>
</dbReference>
<reference evidence="11" key="1">
    <citation type="submission" date="2023-05" db="EMBL/GenBank/DDBJ databases">
        <title>Streptantibioticus silvisoli sp. nov., acidotolerant actinomycetes 1 from pine litter.</title>
        <authorList>
            <person name="Swiecimska M."/>
            <person name="Golinska P."/>
            <person name="Sangal V."/>
            <person name="Wachnowicz B."/>
            <person name="Goodfellow M."/>
        </authorList>
    </citation>
    <scope>NUCLEOTIDE SEQUENCE</scope>
    <source>
        <strain evidence="11">SL13</strain>
    </source>
</reference>
<keyword evidence="5" id="KW-0045">Antibiotic biosynthesis</keyword>
<dbReference type="InterPro" id="IPR014030">
    <property type="entry name" value="Ketoacyl_synth_N"/>
</dbReference>
<dbReference type="InterPro" id="IPR016039">
    <property type="entry name" value="Thiolase-like"/>
</dbReference>
<dbReference type="FunFam" id="1.10.1200.10:FF:000007">
    <property type="entry name" value="Probable polyketide synthase pks17"/>
    <property type="match status" value="1"/>
</dbReference>
<dbReference type="InterPro" id="IPR016036">
    <property type="entry name" value="Malonyl_transacylase_ACP-bd"/>
</dbReference>
<dbReference type="InterPro" id="IPR001227">
    <property type="entry name" value="Ac_transferase_dom_sf"/>
</dbReference>
<keyword evidence="7" id="KW-0012">Acyltransferase</keyword>
<keyword evidence="4" id="KW-0808">Transferase</keyword>
<dbReference type="PANTHER" id="PTHR43775:SF51">
    <property type="entry name" value="INACTIVE PHENOLPHTHIOCEROL SYNTHESIS POLYKETIDE SYNTHASE TYPE I PKS1-RELATED"/>
    <property type="match status" value="1"/>
</dbReference>
<evidence type="ECO:0000256" key="6">
    <source>
        <dbReference type="ARBA" id="ARBA00023268"/>
    </source>
</evidence>
<dbReference type="InterPro" id="IPR018201">
    <property type="entry name" value="Ketoacyl_synth_AS"/>
</dbReference>
<sequence>MSATIDKYVEALRRSVKETERLKALNRDLTAANRDPIAIVGMSCRLPGDVDSPEAFWSLIDAGGDAVSRFPADRGWDVERLCAPEPGRPGTSSAGEGGFVHDAGSFDPGFFGISPREALAMDPQQRLLLETSWETFERAGIDPTSLRGSRTGVYVGSTNSGYGAATPVDGETEGYVLIGAATSVLSGRVAYTFGLEGPAVTVDTACSSSLVALHLAAQALRSGECTMALAGGVTVMATPGAFVEFSKQRGLASDGRCKSFAAAADGTGWSEGVALLLVERLSDARRNGHPVLAVVRGSAVNSDGASNGLTAPNGLAQRRVIHDALANARLDPADVDTVEAHGTGTTLGDPIEAQALLAAYGQDRPADRPLWLGSVKSNIGHTQSASGAAGVIKMVMALRHEVLPRTLHVDEPSPHVNWSAGAVELLTEVRPWPRTGTPRRAGVSSFGVSGTNAHVIIEEAPPVPPAPSAQPGPATQPARRTTDAAPAPLTWLISGRTEQALRAQAARLRAFLDTAPDTGSADIGQSLATTRAALEHRAVILATDRQDFLDALTALARGEETAHVVRAVATKGRTAFLFTGQGAQRAGAGRELHAAFPVFAAALDAVCERLDTGSDRPLRDVMFGDQDLLDRTAYTQAALFALEVALFRLLESWGVRPDYLLGHSIGELAAAHVAGVLSLDDACTLVAARGRLMQALPAGGAMLAVEATEAEVAKEIDGHEAAVGIAAVNGPASVVVSGDEETVTALETAWRETGRKVKRLTVSHAFHSPRMRDMLTDFAAVAGRLTFHPPQLPIISDLTGEPVDPEAISTPEYWVRHITATVRFADGITTLHEAGVTTFLELGPDGVLTAMARDCLAERTDDATVIATLRRDRGELDTWWHAAARLHTHGTPLDWPAVLAPRGGRQVALPTYAFQREHFWLLPAAPATRDTQDDWRYRETWKPVAEAALPALSGTWLLIVPADHADAQPVRECAATLTDHGAIVRQVVLTGADTDRAAVAGLLRDATGDATVSGVLSLLALDERPDTDHPVMSRGVARTVALLQALADAGSGAPVWLATRGAVAVGHDEDLTSLPGAQIWALGRVAALEYPRRWISMVDLPDALDDRVRERLAGVLSDSGGEDQIAVRRTGVFGRRVVHAPAGPATGTWTPTGTVLVTGGTGALGAHVTRWLAGRGAPHVLLTSRRGGTAPDIDRLVTEIEALGTKVTVAACDVADRGALDALLAGLPTALPLTAVVHAAGSGEFVPLEQTTLADFAAGLRAKVAGAANLHDALREVALDAFVLFSSVSAVWGSGGQAAYAVANASLDALARQRRSAGLPVTSVAWGPWAGSGMAGATATSDYLRKRGLATMDPALAVAALGRAVDHGDACVAVADVDWPVFAATFTAARPRPLLDELPEVRRSTATGPTGGERSALAAQLEGLSATAQETAVLEIVRAQVATVLGHRRGADAVEPRKAFTELGFDSLTAIELRDALNKVTGLRLPATLIFDHPTPAVLAAYVRAECLGHSGTVDRSFAGGAAHADEPIAIIGMSCRYPGGVESPEDLWRLTDTATDAVSPFPTDRGWDLGRLHDPEGAEGTSYVAEGGFLTGVAEFDPVFFGISPREALAMDPQQRLLLQASWEAFERAGIDPTSLRGSRTGVFAGTNGQDYLPLLMGTGQGSESHQGIGNAAGVMSGRISYALGLEGPAMTIDTACSSSLVAMHLAVQALRSGECTMAVAGGATVMSTPTAFVEFSRQRGLAADGRCKAFSAAADGTAWGEGVGMVALERLSDARRNGHRVLAVVRGSAVNQDGASNGLTAPNGPSQQRVIRQALASAGLAARDVDAVEAHGTGTALGDPIEAQALLTTYGQDRPAGRPLWLGSVKSNIGHTQAASGAASVIKMVMALRYGVLPKTLHAAEPSPHVDWSAGAVELLTEPRGWPRGETPRRAGVSSFGMSGTNVHMILEEAPAPEPSPDEPADPGERSPLTTMPFLLSGTSVEALRAQAGRLGTFLAAEPEAEPVDVALSLATTRAALEHRAVVLADDRSGLAGSLDAIIRDEAAPGVVRGVAGSGRTAFLFTGQGAQRVGMGAGLYAAFPVFADALDAVCARLDGELGRSLREVMFDGGELLDQTVFTQAGLFALEVALFRLVESWGVTPDFLLGHSIGEVAAAHVAGVLSLDDACVLVGARGRLMQALPAGGAMLAVEAAEADVVAEVAERPEVSVAAVNGPSSVVVSGDEDVVTELESVWREAGRRVKRLAVSHAFHSPRMEAMLDEFAVVVGGLAFAAPELPIVSNVTGALADAVEIGSPGYWVRHVREAVRFADGVVTLEAQGVSRLVELGPDGVLAAMAQLSADLTAVPVLRAGHDECRTLLTAVATVFAGGGAVDWTSVFAPTGASVVDLPTYAFGRERFWPVGGVRGG</sequence>
<organism evidence="11">
    <name type="scientific">Streptantibioticus silvisoli</name>
    <dbReference type="NCBI Taxonomy" id="2705255"/>
    <lineage>
        <taxon>Bacteria</taxon>
        <taxon>Bacillati</taxon>
        <taxon>Actinomycetota</taxon>
        <taxon>Actinomycetes</taxon>
        <taxon>Kitasatosporales</taxon>
        <taxon>Streptomycetaceae</taxon>
        <taxon>Streptantibioticus</taxon>
    </lineage>
</organism>
<dbReference type="GO" id="GO:0006633">
    <property type="term" value="P:fatty acid biosynthetic process"/>
    <property type="evidence" value="ECO:0007669"/>
    <property type="project" value="InterPro"/>
</dbReference>
<dbReference type="InterPro" id="IPR036736">
    <property type="entry name" value="ACP-like_sf"/>
</dbReference>
<feature type="region of interest" description="Disordered" evidence="8">
    <location>
        <begin position="1952"/>
        <end position="1971"/>
    </location>
</feature>
<dbReference type="SMART" id="SM00823">
    <property type="entry name" value="PKS_PP"/>
    <property type="match status" value="1"/>
</dbReference>
<dbReference type="SUPFAM" id="SSF52151">
    <property type="entry name" value="FabD/lysophospholipase-like"/>
    <property type="match status" value="2"/>
</dbReference>
<dbReference type="GO" id="GO:0033068">
    <property type="term" value="P:macrolide biosynthetic process"/>
    <property type="evidence" value="ECO:0007669"/>
    <property type="project" value="UniProtKB-ARBA"/>
</dbReference>
<feature type="region of interest" description="Disordered" evidence="8">
    <location>
        <begin position="460"/>
        <end position="482"/>
    </location>
</feature>
<dbReference type="InterPro" id="IPR006162">
    <property type="entry name" value="Ppantetheine_attach_site"/>
</dbReference>
<dbReference type="InterPro" id="IPR014031">
    <property type="entry name" value="Ketoacyl_synth_C"/>
</dbReference>
<dbReference type="GO" id="GO:0031177">
    <property type="term" value="F:phosphopantetheine binding"/>
    <property type="evidence" value="ECO:0007669"/>
    <property type="project" value="InterPro"/>
</dbReference>
<feature type="domain" description="Ketosynthase family 3 (KS3)" evidence="10">
    <location>
        <begin position="1526"/>
        <end position="1951"/>
    </location>
</feature>
<feature type="compositionally biased region" description="Low complexity" evidence="8">
    <location>
        <begin position="471"/>
        <end position="482"/>
    </location>
</feature>
<dbReference type="GO" id="GO:0004312">
    <property type="term" value="F:fatty acid synthase activity"/>
    <property type="evidence" value="ECO:0007669"/>
    <property type="project" value="TreeGrafter"/>
</dbReference>
<dbReference type="SUPFAM" id="SSF55048">
    <property type="entry name" value="Probable ACP-binding domain of malonyl-CoA ACP transacylase"/>
    <property type="match status" value="2"/>
</dbReference>
<dbReference type="InterPro" id="IPR020841">
    <property type="entry name" value="PKS_Beta-ketoAc_synthase_dom"/>
</dbReference>
<dbReference type="Gene3D" id="3.40.366.10">
    <property type="entry name" value="Malonyl-Coenzyme A Acyl Carrier Protein, domain 2"/>
    <property type="match status" value="2"/>
</dbReference>
<evidence type="ECO:0000256" key="4">
    <source>
        <dbReference type="ARBA" id="ARBA00022679"/>
    </source>
</evidence>
<dbReference type="Pfam" id="PF08659">
    <property type="entry name" value="KR"/>
    <property type="match status" value="1"/>
</dbReference>
<dbReference type="PROSITE" id="PS00012">
    <property type="entry name" value="PHOSPHOPANTETHEINE"/>
    <property type="match status" value="1"/>
</dbReference>
<dbReference type="FunFam" id="3.40.47.10:FF:000019">
    <property type="entry name" value="Polyketide synthase type I"/>
    <property type="match status" value="2"/>
</dbReference>
<dbReference type="SUPFAM" id="SSF53901">
    <property type="entry name" value="Thiolase-like"/>
    <property type="match status" value="2"/>
</dbReference>
<dbReference type="CDD" id="cd08952">
    <property type="entry name" value="KR_1_SDR_x"/>
    <property type="match status" value="1"/>
</dbReference>
<gene>
    <name evidence="11" type="ORF">POF50_034400</name>
</gene>
<dbReference type="Pfam" id="PF00109">
    <property type="entry name" value="ketoacyl-synt"/>
    <property type="match status" value="2"/>
</dbReference>
<evidence type="ECO:0000256" key="2">
    <source>
        <dbReference type="ARBA" id="ARBA00022450"/>
    </source>
</evidence>
<dbReference type="RefSeq" id="WP_282699198.1">
    <property type="nucleotide sequence ID" value="NZ_JABXJJ020000073.1"/>
</dbReference>
<evidence type="ECO:0000256" key="7">
    <source>
        <dbReference type="ARBA" id="ARBA00023315"/>
    </source>
</evidence>
<name>A0AA90HAM7_9ACTN</name>
<dbReference type="InterPro" id="IPR015083">
    <property type="entry name" value="NorB/c/GfsB-D-like_docking"/>
</dbReference>
<dbReference type="SMART" id="SM01294">
    <property type="entry name" value="PKS_PP_betabranch"/>
    <property type="match status" value="1"/>
</dbReference>
<dbReference type="Gene3D" id="3.40.47.10">
    <property type="match status" value="2"/>
</dbReference>
<dbReference type="SUPFAM" id="SSF51735">
    <property type="entry name" value="NAD(P)-binding Rossmann-fold domains"/>
    <property type="match status" value="2"/>
</dbReference>
<dbReference type="PROSITE" id="PS52004">
    <property type="entry name" value="KS3_2"/>
    <property type="match status" value="2"/>
</dbReference>
<dbReference type="PANTHER" id="PTHR43775">
    <property type="entry name" value="FATTY ACID SYNTHASE"/>
    <property type="match status" value="1"/>
</dbReference>
<evidence type="ECO:0000259" key="9">
    <source>
        <dbReference type="PROSITE" id="PS50075"/>
    </source>
</evidence>
<accession>A0AA90HAM7</accession>
<dbReference type="Gene3D" id="3.30.70.3290">
    <property type="match status" value="2"/>
</dbReference>
<feature type="domain" description="Ketosynthase family 3 (KS3)" evidence="10">
    <location>
        <begin position="34"/>
        <end position="459"/>
    </location>
</feature>
<dbReference type="SMART" id="SM00827">
    <property type="entry name" value="PKS_AT"/>
    <property type="match status" value="2"/>
</dbReference>
<dbReference type="Gene3D" id="3.40.50.720">
    <property type="entry name" value="NAD(P)-binding Rossmann-like Domain"/>
    <property type="match status" value="1"/>
</dbReference>
<comment type="caution">
    <text evidence="11">The sequence shown here is derived from an EMBL/GenBank/DDBJ whole genome shotgun (WGS) entry which is preliminary data.</text>
</comment>
<dbReference type="InterPro" id="IPR013968">
    <property type="entry name" value="PKS_KR"/>
</dbReference>
<keyword evidence="6" id="KW-0511">Multifunctional enzyme</keyword>
<dbReference type="InterPro" id="IPR016035">
    <property type="entry name" value="Acyl_Trfase/lysoPLipase"/>
</dbReference>
<feature type="non-terminal residue" evidence="11">
    <location>
        <position position="2407"/>
    </location>
</feature>
<dbReference type="Pfam" id="PF08990">
    <property type="entry name" value="Docking"/>
    <property type="match status" value="1"/>
</dbReference>
<dbReference type="Pfam" id="PF02801">
    <property type="entry name" value="Ketoacyl-synt_C"/>
    <property type="match status" value="2"/>
</dbReference>
<dbReference type="PROSITE" id="PS00606">
    <property type="entry name" value="KS3_1"/>
    <property type="match status" value="2"/>
</dbReference>
<dbReference type="EMBL" id="JABXJJ020000073">
    <property type="protein sequence ID" value="MDI5974380.1"/>
    <property type="molecule type" value="Genomic_DNA"/>
</dbReference>
<dbReference type="SUPFAM" id="SSF47336">
    <property type="entry name" value="ACP-like"/>
    <property type="match status" value="1"/>
</dbReference>
<proteinExistence type="predicted"/>
<keyword evidence="2" id="KW-0596">Phosphopantetheine</keyword>
<dbReference type="InterPro" id="IPR050091">
    <property type="entry name" value="PKS_NRPS_Biosynth_Enz"/>
</dbReference>
<dbReference type="Pfam" id="PF00550">
    <property type="entry name" value="PP-binding"/>
    <property type="match status" value="1"/>
</dbReference>
<evidence type="ECO:0000256" key="1">
    <source>
        <dbReference type="ARBA" id="ARBA00001957"/>
    </source>
</evidence>
<dbReference type="Gene3D" id="1.10.1200.10">
    <property type="entry name" value="ACP-like"/>
    <property type="match status" value="1"/>
</dbReference>